<gene>
    <name evidence="2" type="ORF">QJS10_CPA06g01545</name>
</gene>
<dbReference type="EMBL" id="JAUJYO010000006">
    <property type="protein sequence ID" value="KAK1313208.1"/>
    <property type="molecule type" value="Genomic_DNA"/>
</dbReference>
<organism evidence="2 3">
    <name type="scientific">Acorus calamus</name>
    <name type="common">Sweet flag</name>
    <dbReference type="NCBI Taxonomy" id="4465"/>
    <lineage>
        <taxon>Eukaryota</taxon>
        <taxon>Viridiplantae</taxon>
        <taxon>Streptophyta</taxon>
        <taxon>Embryophyta</taxon>
        <taxon>Tracheophyta</taxon>
        <taxon>Spermatophyta</taxon>
        <taxon>Magnoliopsida</taxon>
        <taxon>Liliopsida</taxon>
        <taxon>Acoraceae</taxon>
        <taxon>Acorus</taxon>
    </lineage>
</organism>
<accession>A0AAV9ELV5</accession>
<keyword evidence="3" id="KW-1185">Reference proteome</keyword>
<feature type="compositionally biased region" description="Basic residues" evidence="1">
    <location>
        <begin position="128"/>
        <end position="138"/>
    </location>
</feature>
<dbReference type="AlphaFoldDB" id="A0AAV9ELV5"/>
<proteinExistence type="predicted"/>
<sequence>MASSPAASYLDAVNDQVWSRSQFGTGAKCNYVTNAISESFNAWINKARGLPIVEMVDMIRGKIMERMYYRNNLGRRWKGKLVPKAFKYVQILVKDIGNYIVRRIGAIPSRDQWVKVEVPFSIGPPKTVRPRGRPRKNRIRDPNEKKKRSHKCTRCKEFGHHRSSCKNPIGQSQGEEVSGRGRGRGRERGRNTRFIQREDGQGSNVNYPRTHNESNEGSTMGGSGDKGIGGTQSLWNGINIQTGGGSCVVE</sequence>
<reference evidence="2" key="2">
    <citation type="submission" date="2023-06" db="EMBL/GenBank/DDBJ databases">
        <authorList>
            <person name="Ma L."/>
            <person name="Liu K.-W."/>
            <person name="Li Z."/>
            <person name="Hsiao Y.-Y."/>
            <person name="Qi Y."/>
            <person name="Fu T."/>
            <person name="Tang G."/>
            <person name="Zhang D."/>
            <person name="Sun W.-H."/>
            <person name="Liu D.-K."/>
            <person name="Li Y."/>
            <person name="Chen G.-Z."/>
            <person name="Liu X.-D."/>
            <person name="Liao X.-Y."/>
            <person name="Jiang Y.-T."/>
            <person name="Yu X."/>
            <person name="Hao Y."/>
            <person name="Huang J."/>
            <person name="Zhao X.-W."/>
            <person name="Ke S."/>
            <person name="Chen Y.-Y."/>
            <person name="Wu W.-L."/>
            <person name="Hsu J.-L."/>
            <person name="Lin Y.-F."/>
            <person name="Huang M.-D."/>
            <person name="Li C.-Y."/>
            <person name="Huang L."/>
            <person name="Wang Z.-W."/>
            <person name="Zhao X."/>
            <person name="Zhong W.-Y."/>
            <person name="Peng D.-H."/>
            <person name="Ahmad S."/>
            <person name="Lan S."/>
            <person name="Zhang J.-S."/>
            <person name="Tsai W.-C."/>
            <person name="Van De Peer Y."/>
            <person name="Liu Z.-J."/>
        </authorList>
    </citation>
    <scope>NUCLEOTIDE SEQUENCE</scope>
    <source>
        <strain evidence="2">CP</strain>
        <tissue evidence="2">Leaves</tissue>
    </source>
</reference>
<feature type="compositionally biased region" description="Basic and acidic residues" evidence="1">
    <location>
        <begin position="184"/>
        <end position="200"/>
    </location>
</feature>
<reference evidence="2" key="1">
    <citation type="journal article" date="2023" name="Nat. Commun.">
        <title>Diploid and tetraploid genomes of Acorus and the evolution of monocots.</title>
        <authorList>
            <person name="Ma L."/>
            <person name="Liu K.W."/>
            <person name="Li Z."/>
            <person name="Hsiao Y.Y."/>
            <person name="Qi Y."/>
            <person name="Fu T."/>
            <person name="Tang G.D."/>
            <person name="Zhang D."/>
            <person name="Sun W.H."/>
            <person name="Liu D.K."/>
            <person name="Li Y."/>
            <person name="Chen G.Z."/>
            <person name="Liu X.D."/>
            <person name="Liao X.Y."/>
            <person name="Jiang Y.T."/>
            <person name="Yu X."/>
            <person name="Hao Y."/>
            <person name="Huang J."/>
            <person name="Zhao X.W."/>
            <person name="Ke S."/>
            <person name="Chen Y.Y."/>
            <person name="Wu W.L."/>
            <person name="Hsu J.L."/>
            <person name="Lin Y.F."/>
            <person name="Huang M.D."/>
            <person name="Li C.Y."/>
            <person name="Huang L."/>
            <person name="Wang Z.W."/>
            <person name="Zhao X."/>
            <person name="Zhong W.Y."/>
            <person name="Peng D.H."/>
            <person name="Ahmad S."/>
            <person name="Lan S."/>
            <person name="Zhang J.S."/>
            <person name="Tsai W.C."/>
            <person name="Van de Peer Y."/>
            <person name="Liu Z.J."/>
        </authorList>
    </citation>
    <scope>NUCLEOTIDE SEQUENCE</scope>
    <source>
        <strain evidence="2">CP</strain>
    </source>
</reference>
<comment type="caution">
    <text evidence="2">The sequence shown here is derived from an EMBL/GenBank/DDBJ whole genome shotgun (WGS) entry which is preliminary data.</text>
</comment>
<feature type="compositionally biased region" description="Gly residues" evidence="1">
    <location>
        <begin position="219"/>
        <end position="230"/>
    </location>
</feature>
<dbReference type="Proteomes" id="UP001180020">
    <property type="component" value="Unassembled WGS sequence"/>
</dbReference>
<evidence type="ECO:0000256" key="1">
    <source>
        <dbReference type="SAM" id="MobiDB-lite"/>
    </source>
</evidence>
<evidence type="ECO:0000313" key="2">
    <source>
        <dbReference type="EMBL" id="KAK1313208.1"/>
    </source>
</evidence>
<feature type="compositionally biased region" description="Polar residues" evidence="1">
    <location>
        <begin position="231"/>
        <end position="241"/>
    </location>
</feature>
<evidence type="ECO:0008006" key="4">
    <source>
        <dbReference type="Google" id="ProtNLM"/>
    </source>
</evidence>
<feature type="region of interest" description="Disordered" evidence="1">
    <location>
        <begin position="124"/>
        <end position="250"/>
    </location>
</feature>
<name>A0AAV9ELV5_ACOCL</name>
<protein>
    <recommendedName>
        <fullName evidence="4">CCHC-type domain-containing protein</fullName>
    </recommendedName>
</protein>
<evidence type="ECO:0000313" key="3">
    <source>
        <dbReference type="Proteomes" id="UP001180020"/>
    </source>
</evidence>